<dbReference type="InterPro" id="IPR027484">
    <property type="entry name" value="PInositol-4-P-5-kinase_N"/>
</dbReference>
<feature type="domain" description="PIPK" evidence="4">
    <location>
        <begin position="529"/>
        <end position="741"/>
    </location>
</feature>
<organism evidence="5">
    <name type="scientific">Haptolina ericina</name>
    <dbReference type="NCBI Taxonomy" id="156174"/>
    <lineage>
        <taxon>Eukaryota</taxon>
        <taxon>Haptista</taxon>
        <taxon>Haptophyta</taxon>
        <taxon>Prymnesiophyceae</taxon>
        <taxon>Prymnesiales</taxon>
        <taxon>Prymnesiaceae</taxon>
        <taxon>Haptolina</taxon>
    </lineage>
</organism>
<dbReference type="SUPFAM" id="SSF56104">
    <property type="entry name" value="SAICAR synthase-like"/>
    <property type="match status" value="1"/>
</dbReference>
<protein>
    <recommendedName>
        <fullName evidence="4">PIPK domain-containing protein</fullName>
    </recommendedName>
</protein>
<feature type="transmembrane region" description="Helical" evidence="3">
    <location>
        <begin position="33"/>
        <end position="53"/>
    </location>
</feature>
<accession>A0A7S3ADD7</accession>
<dbReference type="Gene3D" id="1.20.1070.10">
    <property type="entry name" value="Rhodopsin 7-helix transmembrane proteins"/>
    <property type="match status" value="1"/>
</dbReference>
<feature type="compositionally biased region" description="Low complexity" evidence="2">
    <location>
        <begin position="514"/>
        <end position="524"/>
    </location>
</feature>
<keyword evidence="1" id="KW-0808">Transferase</keyword>
<dbReference type="EMBL" id="HBHX01000369">
    <property type="protein sequence ID" value="CAE0096097.1"/>
    <property type="molecule type" value="Transcribed_RNA"/>
</dbReference>
<dbReference type="GO" id="GO:0005524">
    <property type="term" value="F:ATP binding"/>
    <property type="evidence" value="ECO:0007669"/>
    <property type="project" value="UniProtKB-UniRule"/>
</dbReference>
<proteinExistence type="predicted"/>
<dbReference type="GO" id="GO:0005886">
    <property type="term" value="C:plasma membrane"/>
    <property type="evidence" value="ECO:0007669"/>
    <property type="project" value="TreeGrafter"/>
</dbReference>
<evidence type="ECO:0000256" key="1">
    <source>
        <dbReference type="PROSITE-ProRule" id="PRU00781"/>
    </source>
</evidence>
<keyword evidence="1" id="KW-0547">Nucleotide-binding</keyword>
<dbReference type="Pfam" id="PF01504">
    <property type="entry name" value="PIP5K"/>
    <property type="match status" value="1"/>
</dbReference>
<dbReference type="AlphaFoldDB" id="A0A7S3ADD7"/>
<keyword evidence="3" id="KW-0472">Membrane</keyword>
<dbReference type="InterPro" id="IPR002498">
    <property type="entry name" value="PInositol-4-P-4/5-kinase_core"/>
</dbReference>
<evidence type="ECO:0000313" key="5">
    <source>
        <dbReference type="EMBL" id="CAE0096097.1"/>
    </source>
</evidence>
<keyword evidence="1" id="KW-0418">Kinase</keyword>
<gene>
    <name evidence="5" type="ORF">HERI1096_LOCUS217</name>
</gene>
<evidence type="ECO:0000259" key="4">
    <source>
        <dbReference type="PROSITE" id="PS51455"/>
    </source>
</evidence>
<dbReference type="GO" id="GO:0016308">
    <property type="term" value="F:1-phosphatidylinositol-4-phosphate 5-kinase activity"/>
    <property type="evidence" value="ECO:0007669"/>
    <property type="project" value="TreeGrafter"/>
</dbReference>
<dbReference type="PANTHER" id="PTHR23086">
    <property type="entry name" value="PHOSPHATIDYLINOSITOL-4-PHOSPHATE 5-KINASE"/>
    <property type="match status" value="1"/>
</dbReference>
<name>A0A7S3ADD7_9EUKA</name>
<feature type="compositionally biased region" description="Basic and acidic residues" evidence="2">
    <location>
        <begin position="341"/>
        <end position="356"/>
    </location>
</feature>
<feature type="transmembrane region" description="Helical" evidence="3">
    <location>
        <begin position="131"/>
        <end position="157"/>
    </location>
</feature>
<feature type="transmembrane region" description="Helical" evidence="3">
    <location>
        <begin position="74"/>
        <end position="91"/>
    </location>
</feature>
<reference evidence="5" key="1">
    <citation type="submission" date="2021-01" db="EMBL/GenBank/DDBJ databases">
        <authorList>
            <person name="Corre E."/>
            <person name="Pelletier E."/>
            <person name="Niang G."/>
            <person name="Scheremetjew M."/>
            <person name="Finn R."/>
            <person name="Kale V."/>
            <person name="Holt S."/>
            <person name="Cochrane G."/>
            <person name="Meng A."/>
            <person name="Brown T."/>
            <person name="Cohen L."/>
        </authorList>
    </citation>
    <scope>NUCLEOTIDE SEQUENCE</scope>
    <source>
        <strain evidence="5">CCMP281</strain>
    </source>
</reference>
<dbReference type="SMART" id="SM00330">
    <property type="entry name" value="PIPKc"/>
    <property type="match status" value="1"/>
</dbReference>
<keyword evidence="3" id="KW-0812">Transmembrane</keyword>
<dbReference type="GO" id="GO:0046854">
    <property type="term" value="P:phosphatidylinositol phosphate biosynthetic process"/>
    <property type="evidence" value="ECO:0007669"/>
    <property type="project" value="TreeGrafter"/>
</dbReference>
<dbReference type="Gene3D" id="3.30.800.10">
    <property type="entry name" value="Phosphatidylinositol Phosphate Kinase II Beta"/>
    <property type="match status" value="1"/>
</dbReference>
<evidence type="ECO:0000256" key="3">
    <source>
        <dbReference type="SAM" id="Phobius"/>
    </source>
</evidence>
<feature type="region of interest" description="Disordered" evidence="2">
    <location>
        <begin position="341"/>
        <end position="365"/>
    </location>
</feature>
<keyword evidence="1" id="KW-0067">ATP-binding</keyword>
<keyword evidence="3" id="KW-1133">Transmembrane helix</keyword>
<evidence type="ECO:0000256" key="2">
    <source>
        <dbReference type="SAM" id="MobiDB-lite"/>
    </source>
</evidence>
<sequence length="741" mass="81255">MLEFDQYYPVATSPACLCDFDSGHPGCACRGGVLSFMLQVGLIGGILFTCSLTHNLYRSVDDPFTRPSSRLPRYHVVNWCLVLLFSVPFLIPPSHDANHPNEMSGYGYQSAYQMCWSPVRYGPSLVNNFQMLFLATLPICTTWFFAPLFLCLAKRLLGQGGASVRSMLKQRERQVQQATFLLFVHLGHWFLVGLFYSCSALSLDSDPLGDCSSGHTLAECRTEGVQNLLPVFSAALCCQGTVHACAGAYVNRETLSTGLLQLGRRLRRVARVGPCEVDVSVTEAGVLVEAAVEADGQQEDDISESLRLEILSYTMRGIQMTSASGGDPALWRSSVACPIRRGVDKSEDSRRPEERPQGGSQSKSAARKLLAALDLTTSNARLADGTADFPRSDARLLRPHDGSTAETVSDSALARIALEQIGGGGAWDHGPSIAARLERIPTTQSAAAAFDAPNEGVRVSRPHSVRLTGEDAVASLFFPLEEAFEEVASTTLTRGVIASVRDPVMPSRTPSAGDPSSAGDPASVSAVSAAGPCTTFPSVGTPRLPEGVCVDSNSGGETLSQRSQASASFQRVDRVASSHCCKCFEAKRRYRVHFRSYAPRVWQWLRREVYGVDTASYISSFEGASEDTVTGQARLRELVQGFSEAKGGGFFFKSYDKRYMVKSLTAEEHRTLLQVLRDYCLHMREHRNSLITKIYGCYAITMYGHTKYFYVQDFLFFGCPRMDEAYDLKGSWIHRHRKVPA</sequence>
<feature type="transmembrane region" description="Helical" evidence="3">
    <location>
        <begin position="178"/>
        <end position="196"/>
    </location>
</feature>
<feature type="region of interest" description="Disordered" evidence="2">
    <location>
        <begin position="503"/>
        <end position="524"/>
    </location>
</feature>
<dbReference type="PANTHER" id="PTHR23086:SF8">
    <property type="entry name" value="PHOSPHATIDYLINOSITOL 5-PHOSPHATE 4-KINASE, ISOFORM A"/>
    <property type="match status" value="1"/>
</dbReference>
<dbReference type="InterPro" id="IPR023610">
    <property type="entry name" value="PInositol-4/5-P-5/4-kinase"/>
</dbReference>
<dbReference type="PROSITE" id="PS51455">
    <property type="entry name" value="PIPK"/>
    <property type="match status" value="1"/>
</dbReference>